<dbReference type="Proteomes" id="UP000019804">
    <property type="component" value="Unassembled WGS sequence"/>
</dbReference>
<accession>A0A017SSE2</accession>
<keyword evidence="2" id="KW-1185">Reference proteome</keyword>
<organism evidence="1 2">
    <name type="scientific">Aspergillus ruber (strain CBS 135680)</name>
    <dbReference type="NCBI Taxonomy" id="1388766"/>
    <lineage>
        <taxon>Eukaryota</taxon>
        <taxon>Fungi</taxon>
        <taxon>Dikarya</taxon>
        <taxon>Ascomycota</taxon>
        <taxon>Pezizomycotina</taxon>
        <taxon>Eurotiomycetes</taxon>
        <taxon>Eurotiomycetidae</taxon>
        <taxon>Eurotiales</taxon>
        <taxon>Aspergillaceae</taxon>
        <taxon>Aspergillus</taxon>
        <taxon>Aspergillus subgen. Aspergillus</taxon>
    </lineage>
</organism>
<dbReference type="EMBL" id="KK088411">
    <property type="protein sequence ID" value="EYE99893.1"/>
    <property type="molecule type" value="Genomic_DNA"/>
</dbReference>
<gene>
    <name evidence="1" type="ORF">EURHEDRAFT_33087</name>
</gene>
<sequence>MVFPNNNWTTKYKYIHSSTSVQSIFYALYCSVFCITSQPHHYLVQRNRSPGCRLYLFFPRLGPLPFLLIPQSVSILTSPSPSPSPSPECLALILAFNRRPLPSCCSLLLLFSLCHCVHHYA</sequence>
<evidence type="ECO:0000313" key="2">
    <source>
        <dbReference type="Proteomes" id="UP000019804"/>
    </source>
</evidence>
<dbReference type="RefSeq" id="XP_040643581.1">
    <property type="nucleotide sequence ID" value="XM_040778363.1"/>
</dbReference>
<dbReference type="HOGENOM" id="CLU_2037570_0_0_1"/>
<name>A0A017SSE2_ASPRC</name>
<evidence type="ECO:0000313" key="1">
    <source>
        <dbReference type="EMBL" id="EYE99893.1"/>
    </source>
</evidence>
<protein>
    <submittedName>
        <fullName evidence="1">Uncharacterized protein</fullName>
    </submittedName>
</protein>
<proteinExistence type="predicted"/>
<dbReference type="AlphaFoldDB" id="A0A017SSE2"/>
<reference evidence="2" key="1">
    <citation type="journal article" date="2014" name="Nat. Commun.">
        <title>Genomic adaptations of the halophilic Dead Sea filamentous fungus Eurotium rubrum.</title>
        <authorList>
            <person name="Kis-Papo T."/>
            <person name="Weig A.R."/>
            <person name="Riley R."/>
            <person name="Persoh D."/>
            <person name="Salamov A."/>
            <person name="Sun H."/>
            <person name="Lipzen A."/>
            <person name="Wasser S.P."/>
            <person name="Rambold G."/>
            <person name="Grigoriev I.V."/>
            <person name="Nevo E."/>
        </authorList>
    </citation>
    <scope>NUCLEOTIDE SEQUENCE [LARGE SCALE GENOMIC DNA]</scope>
    <source>
        <strain evidence="2">CBS 135680</strain>
    </source>
</reference>
<dbReference type="GeneID" id="63693487"/>